<accession>A0AA40ATX3</accession>
<reference evidence="2" key="1">
    <citation type="submission" date="2023-06" db="EMBL/GenBank/DDBJ databases">
        <title>Genome-scale phylogeny and comparative genomics of the fungal order Sordariales.</title>
        <authorList>
            <consortium name="Lawrence Berkeley National Laboratory"/>
            <person name="Hensen N."/>
            <person name="Bonometti L."/>
            <person name="Westerberg I."/>
            <person name="Brannstrom I.O."/>
            <person name="Guillou S."/>
            <person name="Cros-Aarteil S."/>
            <person name="Calhoun S."/>
            <person name="Haridas S."/>
            <person name="Kuo A."/>
            <person name="Mondo S."/>
            <person name="Pangilinan J."/>
            <person name="Riley R."/>
            <person name="LaButti K."/>
            <person name="Andreopoulos B."/>
            <person name="Lipzen A."/>
            <person name="Chen C."/>
            <person name="Yanf M."/>
            <person name="Daum C."/>
            <person name="Ng V."/>
            <person name="Clum A."/>
            <person name="Steindorff A."/>
            <person name="Ohm R."/>
            <person name="Martin F."/>
            <person name="Silar P."/>
            <person name="Natvig D."/>
            <person name="Lalanne C."/>
            <person name="Gautier V."/>
            <person name="Ament-velasquez S.L."/>
            <person name="Kruys A."/>
            <person name="Hutchinson M.I."/>
            <person name="Powell A.J."/>
            <person name="Barry K."/>
            <person name="Miller A.N."/>
            <person name="Grigoriev I.V."/>
            <person name="Debuchy R."/>
            <person name="Gladieux P."/>
            <person name="Thoren M.H."/>
            <person name="Johannesson H."/>
        </authorList>
    </citation>
    <scope>NUCLEOTIDE SEQUENCE</scope>
    <source>
        <strain evidence="2">SMH2392-1A</strain>
    </source>
</reference>
<evidence type="ECO:0000313" key="3">
    <source>
        <dbReference type="Proteomes" id="UP001172101"/>
    </source>
</evidence>
<protein>
    <submittedName>
        <fullName evidence="2">Uncharacterized protein</fullName>
    </submittedName>
</protein>
<dbReference type="EMBL" id="JAUIRO010000003">
    <property type="protein sequence ID" value="KAK0721859.1"/>
    <property type="molecule type" value="Genomic_DNA"/>
</dbReference>
<sequence length="311" mass="35141">SLPYDVYRLIFNATACIDDAVCLGLTNPYFWAIGRQHLQNYYVSLLGRWAGKNVVFVDNLIKAGDYPPGLLSAAEMDELNQTMEPPDTWVDVSEDDNSHGGSHSQHSDSEDDGRFTLYSFAFPEISSTRAWIVRNLRVSDATFYTADEPWILRNLTTKEFVRDKADGIPLSGPIPTPDLVRGPEIGVWGFGEVIMMRTCWTAGDGILDTGKAPMNLTRGPWAGHRFDIRTRASHDAANEHGWTDVSEQVAAESEAVWKEFYGQEWRETVRTTCEVEYDTIMERLCVRKDFDNPIVDPDDLNADYRTQISVN</sequence>
<evidence type="ECO:0000313" key="2">
    <source>
        <dbReference type="EMBL" id="KAK0721859.1"/>
    </source>
</evidence>
<dbReference type="RefSeq" id="XP_060297783.1">
    <property type="nucleotide sequence ID" value="XM_060437323.1"/>
</dbReference>
<feature type="region of interest" description="Disordered" evidence="1">
    <location>
        <begin position="84"/>
        <end position="110"/>
    </location>
</feature>
<feature type="non-terminal residue" evidence="2">
    <location>
        <position position="1"/>
    </location>
</feature>
<gene>
    <name evidence="2" type="ORF">B0T26DRAFT_641322</name>
</gene>
<dbReference type="GeneID" id="85320593"/>
<proteinExistence type="predicted"/>
<keyword evidence="3" id="KW-1185">Reference proteome</keyword>
<evidence type="ECO:0000256" key="1">
    <source>
        <dbReference type="SAM" id="MobiDB-lite"/>
    </source>
</evidence>
<comment type="caution">
    <text evidence="2">The sequence shown here is derived from an EMBL/GenBank/DDBJ whole genome shotgun (WGS) entry which is preliminary data.</text>
</comment>
<name>A0AA40ATX3_9PEZI</name>
<dbReference type="Proteomes" id="UP001172101">
    <property type="component" value="Unassembled WGS sequence"/>
</dbReference>
<organism evidence="2 3">
    <name type="scientific">Lasiosphaeria miniovina</name>
    <dbReference type="NCBI Taxonomy" id="1954250"/>
    <lineage>
        <taxon>Eukaryota</taxon>
        <taxon>Fungi</taxon>
        <taxon>Dikarya</taxon>
        <taxon>Ascomycota</taxon>
        <taxon>Pezizomycotina</taxon>
        <taxon>Sordariomycetes</taxon>
        <taxon>Sordariomycetidae</taxon>
        <taxon>Sordariales</taxon>
        <taxon>Lasiosphaeriaceae</taxon>
        <taxon>Lasiosphaeria</taxon>
    </lineage>
</organism>
<dbReference type="AlphaFoldDB" id="A0AA40ATX3"/>